<dbReference type="STRING" id="112268.A0A182VRR3"/>
<evidence type="ECO:0000256" key="14">
    <source>
        <dbReference type="ARBA" id="ARBA00023136"/>
    </source>
</evidence>
<dbReference type="Pfam" id="PF00781">
    <property type="entry name" value="DAGK_cat"/>
    <property type="match status" value="1"/>
</dbReference>
<keyword evidence="7 19" id="KW-0812">Transmembrane</keyword>
<dbReference type="VEuPathDB" id="VectorBase:AMIN000754"/>
<feature type="transmembrane region" description="Helical" evidence="19">
    <location>
        <begin position="1065"/>
        <end position="1087"/>
    </location>
</feature>
<dbReference type="GO" id="GO:0031418">
    <property type="term" value="F:L-ascorbic acid binding"/>
    <property type="evidence" value="ECO:0007669"/>
    <property type="project" value="InterPro"/>
</dbReference>
<keyword evidence="6" id="KW-0337">GPI-anchor biosynthesis</keyword>
<dbReference type="InterPro" id="IPR045363">
    <property type="entry name" value="CERK_C"/>
</dbReference>
<feature type="compositionally biased region" description="Low complexity" evidence="18">
    <location>
        <begin position="1219"/>
        <end position="1232"/>
    </location>
</feature>
<dbReference type="PROSITE" id="PS50146">
    <property type="entry name" value="DAGK"/>
    <property type="match status" value="1"/>
</dbReference>
<dbReference type="InterPro" id="IPR001206">
    <property type="entry name" value="Diacylglycerol_kinase_cat_dom"/>
</dbReference>
<dbReference type="GO" id="GO:0031543">
    <property type="term" value="F:peptidyl-proline dioxygenase activity"/>
    <property type="evidence" value="ECO:0007669"/>
    <property type="project" value="UniProtKB-ARBA"/>
</dbReference>
<dbReference type="SMART" id="SM00046">
    <property type="entry name" value="DAGKc"/>
    <property type="match status" value="1"/>
</dbReference>
<comment type="similarity">
    <text evidence="5">Belongs to the TPA1 family.</text>
</comment>
<dbReference type="InterPro" id="IPR006620">
    <property type="entry name" value="Pro_4_hyd_alph"/>
</dbReference>
<dbReference type="UniPathway" id="UPA00196"/>
<evidence type="ECO:0000259" key="20">
    <source>
        <dbReference type="PROSITE" id="PS50146"/>
    </source>
</evidence>
<dbReference type="PANTHER" id="PTHR21072">
    <property type="entry name" value="GPI TRANSAMIDASE COMPONENT PIG-S"/>
    <property type="match status" value="1"/>
</dbReference>
<evidence type="ECO:0000256" key="1">
    <source>
        <dbReference type="ARBA" id="ARBA00001961"/>
    </source>
</evidence>
<keyword evidence="9" id="KW-0256">Endoplasmic reticulum</keyword>
<dbReference type="SMART" id="SM00702">
    <property type="entry name" value="P4Hc"/>
    <property type="match status" value="1"/>
</dbReference>
<keyword evidence="12" id="KW-0560">Oxidoreductase</keyword>
<organism evidence="22 23">
    <name type="scientific">Anopheles minimus</name>
    <dbReference type="NCBI Taxonomy" id="112268"/>
    <lineage>
        <taxon>Eukaryota</taxon>
        <taxon>Metazoa</taxon>
        <taxon>Ecdysozoa</taxon>
        <taxon>Arthropoda</taxon>
        <taxon>Hexapoda</taxon>
        <taxon>Insecta</taxon>
        <taxon>Pterygota</taxon>
        <taxon>Neoptera</taxon>
        <taxon>Endopterygota</taxon>
        <taxon>Diptera</taxon>
        <taxon>Nematocera</taxon>
        <taxon>Culicoidea</taxon>
        <taxon>Culicidae</taxon>
        <taxon>Anophelinae</taxon>
        <taxon>Anopheles</taxon>
    </lineage>
</organism>
<dbReference type="GO" id="GO:0016255">
    <property type="term" value="P:attachment of GPI anchor to protein"/>
    <property type="evidence" value="ECO:0007669"/>
    <property type="project" value="InterPro"/>
</dbReference>
<dbReference type="Pfam" id="PF10510">
    <property type="entry name" value="PIG-S"/>
    <property type="match status" value="1"/>
</dbReference>
<dbReference type="Pfam" id="PF13661">
    <property type="entry name" value="2OG-FeII_Oxy_4"/>
    <property type="match status" value="1"/>
</dbReference>
<feature type="region of interest" description="Disordered" evidence="18">
    <location>
        <begin position="1"/>
        <end position="59"/>
    </location>
</feature>
<accession>A0A182VRR3</accession>
<dbReference type="Gene3D" id="2.60.200.40">
    <property type="match status" value="1"/>
</dbReference>
<dbReference type="PANTHER" id="PTHR21072:SF13">
    <property type="entry name" value="GPI TRANSAMIDASE COMPONENT PIG-S"/>
    <property type="match status" value="1"/>
</dbReference>
<evidence type="ECO:0000256" key="9">
    <source>
        <dbReference type="ARBA" id="ARBA00022824"/>
    </source>
</evidence>
<feature type="region of interest" description="Disordered" evidence="18">
    <location>
        <begin position="1180"/>
        <end position="1200"/>
    </location>
</feature>
<evidence type="ECO:0000256" key="2">
    <source>
        <dbReference type="ARBA" id="ARBA00004477"/>
    </source>
</evidence>
<feature type="domain" description="DAGKc" evidence="20">
    <location>
        <begin position="1317"/>
        <end position="1468"/>
    </location>
</feature>
<reference evidence="22" key="2">
    <citation type="submission" date="2020-05" db="UniProtKB">
        <authorList>
            <consortium name="EnsemblMetazoa"/>
        </authorList>
    </citation>
    <scope>IDENTIFICATION</scope>
    <source>
        <strain evidence="22">MINIMUS1</strain>
    </source>
</reference>
<feature type="domain" description="Fe2OG dioxygenase" evidence="21">
    <location>
        <begin position="182"/>
        <end position="290"/>
    </location>
</feature>
<dbReference type="Pfam" id="PF10637">
    <property type="entry name" value="Ofd1_CTDD"/>
    <property type="match status" value="1"/>
</dbReference>
<evidence type="ECO:0000256" key="4">
    <source>
        <dbReference type="ARBA" id="ARBA00005316"/>
    </source>
</evidence>
<evidence type="ECO:0000256" key="17">
    <source>
        <dbReference type="ARBA" id="ARBA00047444"/>
    </source>
</evidence>
<evidence type="ECO:0000256" key="15">
    <source>
        <dbReference type="ARBA" id="ARBA00023180"/>
    </source>
</evidence>
<dbReference type="InterPro" id="IPR019540">
    <property type="entry name" value="PtdIno-glycan_biosynth_class_S"/>
</dbReference>
<evidence type="ECO:0000313" key="23">
    <source>
        <dbReference type="Proteomes" id="UP000075920"/>
    </source>
</evidence>
<evidence type="ECO:0000256" key="16">
    <source>
        <dbReference type="ARBA" id="ARBA00029938"/>
    </source>
</evidence>
<keyword evidence="13" id="KW-0408">Iron</keyword>
<protein>
    <recommendedName>
        <fullName evidence="16">uS12 prolyl 3-hydroxylase</fullName>
    </recommendedName>
</protein>
<dbReference type="GO" id="GO:0006506">
    <property type="term" value="P:GPI anchor biosynthetic process"/>
    <property type="evidence" value="ECO:0007669"/>
    <property type="project" value="UniProtKB-UniPathway"/>
</dbReference>
<feature type="compositionally biased region" description="Basic and acidic residues" evidence="18">
    <location>
        <begin position="15"/>
        <end position="30"/>
    </location>
</feature>
<evidence type="ECO:0000259" key="21">
    <source>
        <dbReference type="PROSITE" id="PS51471"/>
    </source>
</evidence>
<feature type="transmembrane region" description="Helical" evidence="19">
    <location>
        <begin position="563"/>
        <end position="591"/>
    </location>
</feature>
<keyword evidence="15" id="KW-0325">Glycoprotein</keyword>
<dbReference type="SUPFAM" id="SSF111331">
    <property type="entry name" value="NAD kinase/diacylglycerol kinase-like"/>
    <property type="match status" value="1"/>
</dbReference>
<feature type="region of interest" description="Disordered" evidence="18">
    <location>
        <begin position="486"/>
        <end position="506"/>
    </location>
</feature>
<evidence type="ECO:0000256" key="5">
    <source>
        <dbReference type="ARBA" id="ARBA00007443"/>
    </source>
</evidence>
<dbReference type="GO" id="GO:0016301">
    <property type="term" value="F:kinase activity"/>
    <property type="evidence" value="ECO:0007669"/>
    <property type="project" value="InterPro"/>
</dbReference>
<evidence type="ECO:0000256" key="11">
    <source>
        <dbReference type="ARBA" id="ARBA00022989"/>
    </source>
</evidence>
<dbReference type="Pfam" id="PF19280">
    <property type="entry name" value="CERK_C"/>
    <property type="match status" value="1"/>
</dbReference>
<dbReference type="Proteomes" id="UP000075920">
    <property type="component" value="Unassembled WGS sequence"/>
</dbReference>
<dbReference type="PROSITE" id="PS51471">
    <property type="entry name" value="FE2OG_OXY"/>
    <property type="match status" value="1"/>
</dbReference>
<evidence type="ECO:0000256" key="13">
    <source>
        <dbReference type="ARBA" id="ARBA00023004"/>
    </source>
</evidence>
<feature type="compositionally biased region" description="Basic and acidic residues" evidence="18">
    <location>
        <begin position="41"/>
        <end position="59"/>
    </location>
</feature>
<dbReference type="InterPro" id="IPR039558">
    <property type="entry name" value="TPA1/OFD1_N"/>
</dbReference>
<keyword evidence="11 19" id="KW-1133">Transmembrane helix</keyword>
<evidence type="ECO:0000256" key="6">
    <source>
        <dbReference type="ARBA" id="ARBA00022502"/>
    </source>
</evidence>
<comment type="pathway">
    <text evidence="3">Glycolipid biosynthesis; glycosylphosphatidylinositol-anchor biosynthesis.</text>
</comment>
<proteinExistence type="inferred from homology"/>
<evidence type="ECO:0000256" key="7">
    <source>
        <dbReference type="ARBA" id="ARBA00022692"/>
    </source>
</evidence>
<comment type="similarity">
    <text evidence="4">Belongs to the PIGS family.</text>
</comment>
<dbReference type="Gene3D" id="2.60.120.620">
    <property type="entry name" value="q2cbj1_9rhob like domain"/>
    <property type="match status" value="2"/>
</dbReference>
<evidence type="ECO:0000256" key="19">
    <source>
        <dbReference type="SAM" id="Phobius"/>
    </source>
</evidence>
<evidence type="ECO:0000256" key="12">
    <source>
        <dbReference type="ARBA" id="ARBA00023002"/>
    </source>
</evidence>
<dbReference type="InterPro" id="IPR019601">
    <property type="entry name" value="Oxoglutarate/Fe-dep_Oase_C"/>
</dbReference>
<feature type="region of interest" description="Disordered" evidence="18">
    <location>
        <begin position="1219"/>
        <end position="1254"/>
    </location>
</feature>
<evidence type="ECO:0000256" key="10">
    <source>
        <dbReference type="ARBA" id="ARBA00022964"/>
    </source>
</evidence>
<comment type="subcellular location">
    <subcellularLocation>
        <location evidence="2">Endoplasmic reticulum membrane</location>
        <topology evidence="2">Multi-pass membrane protein</topology>
    </subcellularLocation>
</comment>
<dbReference type="InterPro" id="IPR005123">
    <property type="entry name" value="Oxoglu/Fe-dep_dioxygenase_dom"/>
</dbReference>
<comment type="catalytic activity">
    <reaction evidence="17">
        <text>[ribosomal protein uS12]-L-proline + 2-oxoglutarate + O2 = [ribosomal protein uS12]-(3S)-3-hydroxy-L-proline + succinate + CO2</text>
        <dbReference type="Rhea" id="RHEA:54156"/>
        <dbReference type="Rhea" id="RHEA-COMP:13816"/>
        <dbReference type="Rhea" id="RHEA-COMP:13818"/>
        <dbReference type="ChEBI" id="CHEBI:15379"/>
        <dbReference type="ChEBI" id="CHEBI:16526"/>
        <dbReference type="ChEBI" id="CHEBI:16810"/>
        <dbReference type="ChEBI" id="CHEBI:30031"/>
        <dbReference type="ChEBI" id="CHEBI:50342"/>
        <dbReference type="ChEBI" id="CHEBI:85428"/>
    </reaction>
</comment>
<sequence length="1754" mass="197787">MSAKAGEEAIAQTKADNDMPTDKRRAHDDGTAEQSKAGSSAREDDTSKEPATKRTKRCDDSNTELVSINGCFFNDDFRERFKMAWQGRESIAGHNYELKQDPFQLAVFQHFLQEDVNRANATKRLEAEFSTVDWKRKQMDLYEFYQTNDLCSLERDYLQAFYTVLKEQMMPLVEELTGIKLTHVSASCSMYNAGDYLLVHDDLLSDRRIAYVFYLSPWDCHRQWFEKDGGALELFKADGNQLPVFPVTDKIYPQNNQLVLFRVCEKSFHQVGEVTTFEYPRLTINGWFHGPAPGGKGNATNVAHAPSIIVDTHYISPRKIELDLAEWINDVYLVDEVKQNVQKKVEMFSEVSLEQFLLLPRFTALLETLAREPNLEWKIKGPAHLRKYEVLNFKSLPEASPLGAMYDLFTSKTMFRLLYDYTELDLYGKKAKTPKCAIELQRWERGCYTVLGDSSTYADSTLDLTFYLNAQENVGVITYLVPEGDQQQQGSNTRHDEQPSSSSSSSAYAAECYDEDPVLLTLLPKDNVLNVVYRAEGTTKFTKYVSHNTYLEKANDTGHAYTYILVSAAIHIYATIAFIVIIIVIGVPMWWKTTEVYRVSLPYSEIRALNEEPIKATFRLGLYCQSAERREILAFELRKKFEQNFVFELDLQLLSLDADTLSAIKTPARLEAELLRRYPTAVGHFLFIEWHKLDDDILVTSDRTAFISESASSLKAYQVLSSWILQEYKLKAILGSRDAQQTLKGRQLRLNSAPLQSQYEVLITVLNPRPELQKVHWNVRAAAENYIEPFLKELSGITNFTIKTQWIYQVAIEGVGSQSKQIPDDTKLGRHYALSEDSLPHIITSLEKKLGTQITDNPCIHLVVYVPPCAQAPLKIYRKDGQRAASPGGSVEAFTSAKWGGIVFANPAEATCVRYMENEQFSDVYIHAQEVMPVLLYQLRKIFDLENNTPLLDTTLVPYSTIEPRVWEVDTFIRTNTIYLVHSATTTLQSLIQLLGGIEYIVINDEVGAAIQTAYQKIVEAKQKLSAGNLEQAALLAREAYTSAERAFFDPSMLALLYFPNEQKYAIYIPLFLPIMIPVVFSFNTILKYFRGKKPTASAKTKEEDSPLVVVCCIFPSISAMDKEHEVLLNAFVIAKKRYRVFYNAGILVWEDESSKKAKTTVSITDVLSVAVSKLPHANGKQWMKRSKAPPSPPSAVPIARNEAHGSLDSDRIPVLSGSTTTNTLATNASNNIPHNHSNRGSLDELSDSNDDRRETNEYFDAGIQTGNFNYLIIHYAALVCSKTNRWRVKSVALHNSEHRIVELWYNRLSSDINDQNRPRNLLLFLNPYGGKKNALALYERFAKPLFRLAEVDINLIITQRAQQIFDIVTSKSIALDNYDGLVCCGGDGTFAELFNGLVTRTMIDRGLDVKHPPYLPKPNIPIGIIPAGSTDTVACCLNGTTDIKTSIIHIILGQHSGLDISAVYDANAVARHDGESPSATGKPRPKLLKLFASALSYGYLGDIAYDSEKYRWMGPKRYDYSGFKKFLANRGYNAEIVVHLDRRGKQDPNDGVRCLEKCNRCKKALNDREDSSGTSMENNDTEPLVVRGKFLMVSGANISCSCERSPQGFSPYCHLGDGLLDLVLVRHTSMFNNLRLLLTMTSKTKKISELPFVEIYRTKEFRFTANRQTELNGGEIAPAISSETMRHSKWNCDGEVLLDTNIVVESNCQLIQVFRRGILPSGRTIGHGGPEQRGTSNALDTEDKESCCFGLCN</sequence>
<dbReference type="GO" id="GO:0042765">
    <property type="term" value="C:GPI-anchor transamidase complex"/>
    <property type="evidence" value="ECO:0007669"/>
    <property type="project" value="InterPro"/>
</dbReference>
<reference evidence="23" key="1">
    <citation type="submission" date="2013-03" db="EMBL/GenBank/DDBJ databases">
        <title>The Genome Sequence of Anopheles minimus MINIMUS1.</title>
        <authorList>
            <consortium name="The Broad Institute Genomics Platform"/>
            <person name="Neafsey D.E."/>
            <person name="Walton C."/>
            <person name="Walker B."/>
            <person name="Young S.K."/>
            <person name="Zeng Q."/>
            <person name="Gargeya S."/>
            <person name="Fitzgerald M."/>
            <person name="Haas B."/>
            <person name="Abouelleil A."/>
            <person name="Allen A.W."/>
            <person name="Alvarado L."/>
            <person name="Arachchi H.M."/>
            <person name="Berlin A.M."/>
            <person name="Chapman S.B."/>
            <person name="Gainer-Dewar J."/>
            <person name="Goldberg J."/>
            <person name="Griggs A."/>
            <person name="Gujja S."/>
            <person name="Hansen M."/>
            <person name="Howarth C."/>
            <person name="Imamovic A."/>
            <person name="Ireland A."/>
            <person name="Larimer J."/>
            <person name="McCowan C."/>
            <person name="Murphy C."/>
            <person name="Pearson M."/>
            <person name="Poon T.W."/>
            <person name="Priest M."/>
            <person name="Roberts A."/>
            <person name="Saif S."/>
            <person name="Shea T."/>
            <person name="Sisk P."/>
            <person name="Sykes S."/>
            <person name="Wortman J."/>
            <person name="Nusbaum C."/>
            <person name="Birren B."/>
        </authorList>
    </citation>
    <scope>NUCLEOTIDE SEQUENCE [LARGE SCALE GENOMIC DNA]</scope>
    <source>
        <strain evidence="23">MINIMUS1</strain>
    </source>
</reference>
<comment type="cofactor">
    <cofactor evidence="1">
        <name>L-ascorbate</name>
        <dbReference type="ChEBI" id="CHEBI:38290"/>
    </cofactor>
</comment>
<dbReference type="GO" id="GO:0005506">
    <property type="term" value="F:iron ion binding"/>
    <property type="evidence" value="ECO:0007669"/>
    <property type="project" value="InterPro"/>
</dbReference>
<evidence type="ECO:0000256" key="3">
    <source>
        <dbReference type="ARBA" id="ARBA00004687"/>
    </source>
</evidence>
<keyword evidence="8" id="KW-0479">Metal-binding</keyword>
<keyword evidence="23" id="KW-1185">Reference proteome</keyword>
<keyword evidence="14 19" id="KW-0472">Membrane</keyword>
<dbReference type="EnsemblMetazoa" id="AMIN000754-RA">
    <property type="protein sequence ID" value="AMIN000754-PA"/>
    <property type="gene ID" value="AMIN000754"/>
</dbReference>
<keyword evidence="10" id="KW-0223">Dioxygenase</keyword>
<evidence type="ECO:0000256" key="8">
    <source>
        <dbReference type="ARBA" id="ARBA00022723"/>
    </source>
</evidence>
<dbReference type="InterPro" id="IPR016064">
    <property type="entry name" value="NAD/diacylglycerol_kinase_sf"/>
</dbReference>
<evidence type="ECO:0000313" key="22">
    <source>
        <dbReference type="EnsemblMetazoa" id="AMIN000754-PA"/>
    </source>
</evidence>
<dbReference type="Gene3D" id="3.40.50.10330">
    <property type="entry name" value="Probable inorganic polyphosphate/atp-NAD kinase, domain 1"/>
    <property type="match status" value="1"/>
</dbReference>
<name>A0A182VRR3_9DIPT</name>
<evidence type="ECO:0000256" key="18">
    <source>
        <dbReference type="SAM" id="MobiDB-lite"/>
    </source>
</evidence>
<dbReference type="InterPro" id="IPR017438">
    <property type="entry name" value="ATP-NAD_kinase_N"/>
</dbReference>